<gene>
    <name evidence="1" type="primary">4L372XY_061</name>
</gene>
<reference evidence="1 2" key="1">
    <citation type="submission" date="2019-04" db="EMBL/GenBank/DDBJ databases">
        <title>Nine Novel Phages from a Plateau Lake in Southwest China Provide Insights into Aeromonas Phage Diversity.</title>
        <authorList>
            <person name="Xiao W."/>
            <person name="Bai M."/>
            <person name="Wang Y."/>
            <person name="Cui X."/>
        </authorList>
    </citation>
    <scope>NUCLEOTIDE SEQUENCE [LARGE SCALE GENOMIC DNA]</scope>
</reference>
<name>A0A5B9N845_9CAUD</name>
<dbReference type="Proteomes" id="UP000325103">
    <property type="component" value="Segment"/>
</dbReference>
<dbReference type="GeneID" id="55617232"/>
<protein>
    <submittedName>
        <fullName evidence="1">Uncharacterized protein</fullName>
    </submittedName>
</protein>
<evidence type="ECO:0000313" key="1">
    <source>
        <dbReference type="EMBL" id="QEG08776.1"/>
    </source>
</evidence>
<dbReference type="KEGG" id="vg:55617232"/>
<organism evidence="1 2">
    <name type="scientific">Aeromonas phage 4L372XY</name>
    <dbReference type="NCBI Taxonomy" id="2588520"/>
    <lineage>
        <taxon>Viruses</taxon>
        <taxon>Duplodnaviria</taxon>
        <taxon>Heunggongvirae</taxon>
        <taxon>Uroviricota</taxon>
        <taxon>Caudoviricetes</taxon>
        <taxon>Plateaulakevirus</taxon>
        <taxon>Plateaulakevirus pv4L372XY</taxon>
    </lineage>
</organism>
<proteinExistence type="predicted"/>
<sequence>MTLAQDKIKDRIFELEMEQKEIQMCLTQATFISTQEYYNKLSQENQYWIAYYKDRLKDIENEEKYDE</sequence>
<evidence type="ECO:0000313" key="2">
    <source>
        <dbReference type="Proteomes" id="UP000325103"/>
    </source>
</evidence>
<keyword evidence="2" id="KW-1185">Reference proteome</keyword>
<dbReference type="EMBL" id="MK813941">
    <property type="protein sequence ID" value="QEG08776.1"/>
    <property type="molecule type" value="Genomic_DNA"/>
</dbReference>
<accession>A0A5B9N845</accession>
<dbReference type="RefSeq" id="YP_009846860.1">
    <property type="nucleotide sequence ID" value="NC_048772.1"/>
</dbReference>